<evidence type="ECO:0000256" key="1">
    <source>
        <dbReference type="ARBA" id="ARBA00004651"/>
    </source>
</evidence>
<evidence type="ECO:0000313" key="12">
    <source>
        <dbReference type="Proteomes" id="UP000469462"/>
    </source>
</evidence>
<feature type="transmembrane region" description="Helical" evidence="9">
    <location>
        <begin position="88"/>
        <end position="107"/>
    </location>
</feature>
<comment type="caution">
    <text evidence="11">The sequence shown here is derived from an EMBL/GenBank/DDBJ whole genome shotgun (WGS) entry which is preliminary data.</text>
</comment>
<name>A0AAI9WNE9_9BURK</name>
<sequence>MRKKASASVSKKATIGRSKFFPLNESDKEGAVTRFKFLGALGAACLSLTAGVLAVAAYAPFHYTWLGLPAFLLGFFLIVRAESFKPAFLRAWLFALGLFAPGLYWTVRSMNEFGRLPMPLALLGLLLLAAFLALFWGAAAGLAARASKTLLARAFMLAAFLTLAEWLRGEGLADFAWLTPALALLDTSLEGLAPLGGAHLINFAFFTSLAALVVLLLGKSRARFWLLLIPVALKGLGFWGMTETWSEPAGRAEVRLIQAGLPVVDGWSKATAAERLNAVADLMKEPWPSGELPKLLLTPEGILTTDILRLKQADQEALIRFVDAAKGAPMLFNGFRRDEAGGWRNSSFFAEDGRLTVTDKRKLVPFGEFVPPGFRWFVDLLGIPLTDLTPGSMDQKNLVFGKNFRAGVLICYENIDGEVLRSFWKDPDGAPNLLLVTANLGWFHPMMIGQHLDMTRLLARASARPAASVNMGGFSAFVGPDGRVTALAKGSGKDVLTREVELRKGPETPFMRFGNAAALILAVLLALAAFMAGRAACRREAEGS</sequence>
<comment type="subcellular location">
    <subcellularLocation>
        <location evidence="1 9">Cell membrane</location>
        <topology evidence="1 9">Multi-pass membrane protein</topology>
    </subcellularLocation>
</comment>
<organism evidence="11 12">
    <name type="scientific">Sutterella seckii</name>
    <dbReference type="NCBI Taxonomy" id="1944635"/>
    <lineage>
        <taxon>Bacteria</taxon>
        <taxon>Pseudomonadati</taxon>
        <taxon>Pseudomonadota</taxon>
        <taxon>Betaproteobacteria</taxon>
        <taxon>Burkholderiales</taxon>
        <taxon>Sutterellaceae</taxon>
        <taxon>Sutterella</taxon>
    </lineage>
</organism>
<dbReference type="Gene3D" id="3.60.110.10">
    <property type="entry name" value="Carbon-nitrogen hydrolase"/>
    <property type="match status" value="1"/>
</dbReference>
<evidence type="ECO:0000256" key="9">
    <source>
        <dbReference type="HAMAP-Rule" id="MF_01148"/>
    </source>
</evidence>
<evidence type="ECO:0000256" key="2">
    <source>
        <dbReference type="ARBA" id="ARBA00010065"/>
    </source>
</evidence>
<evidence type="ECO:0000256" key="8">
    <source>
        <dbReference type="ARBA" id="ARBA00023315"/>
    </source>
</evidence>
<evidence type="ECO:0000256" key="3">
    <source>
        <dbReference type="ARBA" id="ARBA00022475"/>
    </source>
</evidence>
<dbReference type="PANTHER" id="PTHR38686">
    <property type="entry name" value="APOLIPOPROTEIN N-ACYLTRANSFERASE"/>
    <property type="match status" value="1"/>
</dbReference>
<feature type="transmembrane region" description="Helical" evidence="9">
    <location>
        <begin position="150"/>
        <end position="167"/>
    </location>
</feature>
<dbReference type="GO" id="GO:0005886">
    <property type="term" value="C:plasma membrane"/>
    <property type="evidence" value="ECO:0007669"/>
    <property type="project" value="UniProtKB-SubCell"/>
</dbReference>
<comment type="function">
    <text evidence="9">Catalyzes the phospholipid dependent N-acylation of the N-terminal cysteine of apolipoprotein, the last step in lipoprotein maturation.</text>
</comment>
<evidence type="ECO:0000256" key="6">
    <source>
        <dbReference type="ARBA" id="ARBA00022989"/>
    </source>
</evidence>
<keyword evidence="6 9" id="KW-1133">Transmembrane helix</keyword>
<dbReference type="GO" id="GO:0042158">
    <property type="term" value="P:lipoprotein biosynthetic process"/>
    <property type="evidence" value="ECO:0007669"/>
    <property type="project" value="UniProtKB-UniRule"/>
</dbReference>
<dbReference type="HAMAP" id="MF_01148">
    <property type="entry name" value="Lnt"/>
    <property type="match status" value="1"/>
</dbReference>
<dbReference type="EC" id="2.3.1.269" evidence="9"/>
<proteinExistence type="inferred from homology"/>
<reference evidence="11 12" key="1">
    <citation type="submission" date="2019-10" db="EMBL/GenBank/DDBJ databases">
        <title>Genome diversity of Sutterella seckii.</title>
        <authorList>
            <person name="Chaplin A.V."/>
            <person name="Sokolova S.R."/>
            <person name="Mosin K.A."/>
            <person name="Ivanova E.L."/>
            <person name="Kochetkova T.O."/>
            <person name="Goltsov A.Y."/>
            <person name="Trofimov D.Y."/>
            <person name="Efimov B.A."/>
        </authorList>
    </citation>
    <scope>NUCLEOTIDE SEQUENCE [LARGE SCALE GENOMIC DNA]</scope>
    <source>
        <strain evidence="11 12">ASD3426</strain>
    </source>
</reference>
<dbReference type="Pfam" id="PF20154">
    <property type="entry name" value="LNT_N"/>
    <property type="match status" value="1"/>
</dbReference>
<comment type="similarity">
    <text evidence="2 9">Belongs to the CN hydrolase family. Apolipoprotein N-acyltransferase subfamily.</text>
</comment>
<feature type="transmembrane region" description="Helical" evidence="9">
    <location>
        <begin position="197"/>
        <end position="217"/>
    </location>
</feature>
<dbReference type="InterPro" id="IPR045378">
    <property type="entry name" value="LNT_N"/>
</dbReference>
<dbReference type="PANTHER" id="PTHR38686:SF1">
    <property type="entry name" value="APOLIPOPROTEIN N-ACYLTRANSFERASE"/>
    <property type="match status" value="1"/>
</dbReference>
<evidence type="ECO:0000259" key="10">
    <source>
        <dbReference type="PROSITE" id="PS50263"/>
    </source>
</evidence>
<dbReference type="Proteomes" id="UP000469462">
    <property type="component" value="Unassembled WGS sequence"/>
</dbReference>
<keyword evidence="12" id="KW-1185">Reference proteome</keyword>
<feature type="transmembrane region" description="Helical" evidence="9">
    <location>
        <begin position="63"/>
        <end position="81"/>
    </location>
</feature>
<feature type="domain" description="CN hydrolase" evidence="10">
    <location>
        <begin position="257"/>
        <end position="502"/>
    </location>
</feature>
<comment type="pathway">
    <text evidence="9">Protein modification; lipoprotein biosynthesis (N-acyl transfer).</text>
</comment>
<evidence type="ECO:0000313" key="11">
    <source>
        <dbReference type="EMBL" id="KAB7651539.1"/>
    </source>
</evidence>
<evidence type="ECO:0000256" key="7">
    <source>
        <dbReference type="ARBA" id="ARBA00023136"/>
    </source>
</evidence>
<accession>A0AAI9WNE9</accession>
<feature type="transmembrane region" description="Helical" evidence="9">
    <location>
        <begin position="513"/>
        <end position="532"/>
    </location>
</feature>
<dbReference type="PROSITE" id="PS50263">
    <property type="entry name" value="CN_HYDROLASE"/>
    <property type="match status" value="1"/>
</dbReference>
<evidence type="ECO:0000256" key="5">
    <source>
        <dbReference type="ARBA" id="ARBA00022692"/>
    </source>
</evidence>
<dbReference type="EMBL" id="WEHW01000013">
    <property type="protein sequence ID" value="KAB7651539.1"/>
    <property type="molecule type" value="Genomic_DNA"/>
</dbReference>
<dbReference type="InterPro" id="IPR036526">
    <property type="entry name" value="C-N_Hydrolase_sf"/>
</dbReference>
<feature type="transmembrane region" description="Helical" evidence="9">
    <location>
        <begin position="119"/>
        <end position="143"/>
    </location>
</feature>
<comment type="catalytic activity">
    <reaction evidence="9">
        <text>N-terminal S-1,2-diacyl-sn-glyceryl-L-cysteinyl-[lipoprotein] + a glycerophospholipid = N-acyl-S-1,2-diacyl-sn-glyceryl-L-cysteinyl-[lipoprotein] + a 2-acyl-sn-glycero-3-phospholipid + H(+)</text>
        <dbReference type="Rhea" id="RHEA:48228"/>
        <dbReference type="Rhea" id="RHEA-COMP:14681"/>
        <dbReference type="Rhea" id="RHEA-COMP:14684"/>
        <dbReference type="ChEBI" id="CHEBI:15378"/>
        <dbReference type="ChEBI" id="CHEBI:136912"/>
        <dbReference type="ChEBI" id="CHEBI:140656"/>
        <dbReference type="ChEBI" id="CHEBI:140657"/>
        <dbReference type="ChEBI" id="CHEBI:140660"/>
        <dbReference type="EC" id="2.3.1.269"/>
    </reaction>
</comment>
<keyword evidence="7 9" id="KW-0472">Membrane</keyword>
<dbReference type="NCBIfam" id="TIGR00546">
    <property type="entry name" value="lnt"/>
    <property type="match status" value="1"/>
</dbReference>
<dbReference type="GO" id="GO:0016410">
    <property type="term" value="F:N-acyltransferase activity"/>
    <property type="evidence" value="ECO:0007669"/>
    <property type="project" value="UniProtKB-UniRule"/>
</dbReference>
<keyword evidence="4 9" id="KW-0808">Transferase</keyword>
<feature type="transmembrane region" description="Helical" evidence="9">
    <location>
        <begin position="224"/>
        <end position="241"/>
    </location>
</feature>
<dbReference type="AlphaFoldDB" id="A0AAI9WNE9"/>
<keyword evidence="3 9" id="KW-1003">Cell membrane</keyword>
<feature type="transmembrane region" description="Helical" evidence="9">
    <location>
        <begin position="37"/>
        <end position="57"/>
    </location>
</feature>
<protein>
    <recommendedName>
        <fullName evidence="9">Apolipoprotein N-acyltransferase</fullName>
        <shortName evidence="9">ALP N-acyltransferase</shortName>
        <ecNumber evidence="9">2.3.1.269</ecNumber>
    </recommendedName>
</protein>
<keyword evidence="8 9" id="KW-0012">Acyltransferase</keyword>
<evidence type="ECO:0000256" key="4">
    <source>
        <dbReference type="ARBA" id="ARBA00022679"/>
    </source>
</evidence>
<gene>
    <name evidence="9 11" type="primary">lnt</name>
    <name evidence="11" type="ORF">GBM96_05365</name>
</gene>
<dbReference type="SUPFAM" id="SSF56317">
    <property type="entry name" value="Carbon-nitrogen hydrolase"/>
    <property type="match status" value="1"/>
</dbReference>
<dbReference type="InterPro" id="IPR004563">
    <property type="entry name" value="Apolipo_AcylTrfase"/>
</dbReference>
<dbReference type="Pfam" id="PF00795">
    <property type="entry name" value="CN_hydrolase"/>
    <property type="match status" value="1"/>
</dbReference>
<keyword evidence="5 9" id="KW-0812">Transmembrane</keyword>
<dbReference type="InterPro" id="IPR003010">
    <property type="entry name" value="C-N_Hydrolase"/>
</dbReference>